<reference evidence="2 3" key="1">
    <citation type="submission" date="2022-03" db="EMBL/GenBank/DDBJ databases">
        <authorList>
            <person name="Nunn A."/>
            <person name="Chopra R."/>
            <person name="Nunn A."/>
            <person name="Contreras Garrido A."/>
        </authorList>
    </citation>
    <scope>NUCLEOTIDE SEQUENCE [LARGE SCALE GENOMIC DNA]</scope>
</reference>
<feature type="compositionally biased region" description="Basic and acidic residues" evidence="1">
    <location>
        <begin position="306"/>
        <end position="316"/>
    </location>
</feature>
<accession>A0AAU9SL49</accession>
<dbReference type="EMBL" id="OU466862">
    <property type="protein sequence ID" value="CAH2069118.1"/>
    <property type="molecule type" value="Genomic_DNA"/>
</dbReference>
<sequence>MRIRKNTKLSAMLLTTAGYGGERPETYVCHLSQSPWDVIPLPSSCDGDDATELINLIDSSWFLPSPSSSSPPLIHQLDGEDSFNGNGSLGDSNGAAERVLVVFLLVSVIGLIISVENNRSLVSAERLNLVAAKDYERSPDFEDPMDRSENSDNKSKAVKPNSPVKTSGDDDQVALSVPAPPKRGRPRGTTKKAPASSTAASTNPYEFYYYSGFGPRWGRKRRGSGDEEIVMGDSKKKSSEDNMSKKSSSSGEENDKTAAFGDGRIGFDEFQFVEDDYDVFDEDSDHEKKKEKTMVVKKKTKRGRKPVKERSLKSLM</sequence>
<evidence type="ECO:0000313" key="3">
    <source>
        <dbReference type="Proteomes" id="UP000836841"/>
    </source>
</evidence>
<name>A0AAU9SL49_THLAR</name>
<organism evidence="2 3">
    <name type="scientific">Thlaspi arvense</name>
    <name type="common">Field penny-cress</name>
    <dbReference type="NCBI Taxonomy" id="13288"/>
    <lineage>
        <taxon>Eukaryota</taxon>
        <taxon>Viridiplantae</taxon>
        <taxon>Streptophyta</taxon>
        <taxon>Embryophyta</taxon>
        <taxon>Tracheophyta</taxon>
        <taxon>Spermatophyta</taxon>
        <taxon>Magnoliopsida</taxon>
        <taxon>eudicotyledons</taxon>
        <taxon>Gunneridae</taxon>
        <taxon>Pentapetalae</taxon>
        <taxon>rosids</taxon>
        <taxon>malvids</taxon>
        <taxon>Brassicales</taxon>
        <taxon>Brassicaceae</taxon>
        <taxon>Thlaspideae</taxon>
        <taxon>Thlaspi</taxon>
    </lineage>
</organism>
<keyword evidence="3" id="KW-1185">Reference proteome</keyword>
<feature type="compositionally biased region" description="Basic residues" evidence="1">
    <location>
        <begin position="295"/>
        <end position="305"/>
    </location>
</feature>
<feature type="compositionally biased region" description="Basic and acidic residues" evidence="1">
    <location>
        <begin position="138"/>
        <end position="155"/>
    </location>
</feature>
<feature type="region of interest" description="Disordered" evidence="1">
    <location>
        <begin position="138"/>
        <end position="198"/>
    </location>
</feature>
<dbReference type="AlphaFoldDB" id="A0AAU9SL49"/>
<evidence type="ECO:0000256" key="1">
    <source>
        <dbReference type="SAM" id="MobiDB-lite"/>
    </source>
</evidence>
<dbReference type="Proteomes" id="UP000836841">
    <property type="component" value="Chromosome 6"/>
</dbReference>
<evidence type="ECO:0000313" key="2">
    <source>
        <dbReference type="EMBL" id="CAH2069118.1"/>
    </source>
</evidence>
<feature type="compositionally biased region" description="Basic and acidic residues" evidence="1">
    <location>
        <begin position="285"/>
        <end position="294"/>
    </location>
</feature>
<dbReference type="PANTHER" id="PTHR34680:SF3">
    <property type="entry name" value="EXPRESSED PROTEIN"/>
    <property type="match status" value="1"/>
</dbReference>
<proteinExistence type="predicted"/>
<gene>
    <name evidence="2" type="ORF">TAV2_LOCUS19251</name>
</gene>
<feature type="region of interest" description="Disordered" evidence="1">
    <location>
        <begin position="218"/>
        <end position="262"/>
    </location>
</feature>
<feature type="region of interest" description="Disordered" evidence="1">
    <location>
        <begin position="281"/>
        <end position="316"/>
    </location>
</feature>
<dbReference type="PANTHER" id="PTHR34680">
    <property type="entry name" value="EXPRESSED PROTEIN"/>
    <property type="match status" value="1"/>
</dbReference>
<protein>
    <submittedName>
        <fullName evidence="2">Uncharacterized protein</fullName>
    </submittedName>
</protein>
<feature type="compositionally biased region" description="Basic and acidic residues" evidence="1">
    <location>
        <begin position="233"/>
        <end position="244"/>
    </location>
</feature>